<dbReference type="InterPro" id="IPR006311">
    <property type="entry name" value="TAT_signal"/>
</dbReference>
<feature type="compositionally biased region" description="Basic and acidic residues" evidence="2">
    <location>
        <begin position="1"/>
        <end position="12"/>
    </location>
</feature>
<organism evidence="4 5">
    <name type="scientific">Streptomyces hoynatensis</name>
    <dbReference type="NCBI Taxonomy" id="1141874"/>
    <lineage>
        <taxon>Bacteria</taxon>
        <taxon>Bacillati</taxon>
        <taxon>Actinomycetota</taxon>
        <taxon>Actinomycetes</taxon>
        <taxon>Kitasatosporales</taxon>
        <taxon>Streptomycetaceae</taxon>
        <taxon>Streptomyces</taxon>
    </lineage>
</organism>
<dbReference type="GO" id="GO:0016798">
    <property type="term" value="F:hydrolase activity, acting on glycosyl bonds"/>
    <property type="evidence" value="ECO:0007669"/>
    <property type="project" value="InterPro"/>
</dbReference>
<protein>
    <recommendedName>
        <fullName evidence="3">CBM-cenC domain-containing protein</fullName>
    </recommendedName>
</protein>
<evidence type="ECO:0000313" key="5">
    <source>
        <dbReference type="Proteomes" id="UP000272474"/>
    </source>
</evidence>
<name>A0A3A9YWX7_9ACTN</name>
<reference evidence="4 5" key="1">
    <citation type="journal article" date="2014" name="Int. J. Syst. Evol. Microbiol.">
        <title>Streptomyces hoynatensis sp. nov., isolated from deep marine sediment.</title>
        <authorList>
            <person name="Veyisoglu A."/>
            <person name="Sahin N."/>
        </authorList>
    </citation>
    <scope>NUCLEOTIDE SEQUENCE [LARGE SCALE GENOMIC DNA]</scope>
    <source>
        <strain evidence="4 5">KCTC 29097</strain>
    </source>
</reference>
<keyword evidence="5" id="KW-1185">Reference proteome</keyword>
<feature type="domain" description="CBM-cenC" evidence="3">
    <location>
        <begin position="63"/>
        <end position="184"/>
    </location>
</feature>
<proteinExistence type="predicted"/>
<dbReference type="AlphaFoldDB" id="A0A3A9YWX7"/>
<evidence type="ECO:0000259" key="3">
    <source>
        <dbReference type="Pfam" id="PF02018"/>
    </source>
</evidence>
<dbReference type="PROSITE" id="PS51318">
    <property type="entry name" value="TAT"/>
    <property type="match status" value="1"/>
</dbReference>
<dbReference type="Gene3D" id="2.60.120.260">
    <property type="entry name" value="Galactose-binding domain-like"/>
    <property type="match status" value="1"/>
</dbReference>
<dbReference type="InterPro" id="IPR003305">
    <property type="entry name" value="CenC_carb-bd"/>
</dbReference>
<dbReference type="Pfam" id="PF02018">
    <property type="entry name" value="CBM_4_9"/>
    <property type="match status" value="1"/>
</dbReference>
<dbReference type="OrthoDB" id="4245937at2"/>
<dbReference type="EMBL" id="RBAL01000012">
    <property type="protein sequence ID" value="RKN39726.1"/>
    <property type="molecule type" value="Genomic_DNA"/>
</dbReference>
<dbReference type="RefSeq" id="WP_120681722.1">
    <property type="nucleotide sequence ID" value="NZ_RBAL01000012.1"/>
</dbReference>
<keyword evidence="1" id="KW-0378">Hydrolase</keyword>
<feature type="region of interest" description="Disordered" evidence="2">
    <location>
        <begin position="1"/>
        <end position="23"/>
    </location>
</feature>
<dbReference type="InterPro" id="IPR008979">
    <property type="entry name" value="Galactose-bd-like_sf"/>
</dbReference>
<comment type="caution">
    <text evidence="4">The sequence shown here is derived from an EMBL/GenBank/DDBJ whole genome shotgun (WGS) entry which is preliminary data.</text>
</comment>
<dbReference type="Proteomes" id="UP000272474">
    <property type="component" value="Unassembled WGS sequence"/>
</dbReference>
<evidence type="ECO:0000256" key="2">
    <source>
        <dbReference type="SAM" id="MobiDB-lite"/>
    </source>
</evidence>
<accession>A0A3A9YWX7</accession>
<gene>
    <name evidence="4" type="ORF">D7294_19990</name>
</gene>
<evidence type="ECO:0000313" key="4">
    <source>
        <dbReference type="EMBL" id="RKN39726.1"/>
    </source>
</evidence>
<sequence>MSEHGTSHRRDAPPAPRSAALGRLPRRTRRGLLGAVAVTGLLGALGAPALAAAPAGDVGAQAELIVNGGFDDDYGVPWWWTENSPGTVVDGQLCAEVPGDTTNVWDAIIGQDDIPLTAGETYAFTYTASATVPVTITTHVQEAAEPYAAQYTSQDDLTATPETFTGTFTAETDDPAAQVVFQIGGSAEPYTFCLDDVSLTDGAG</sequence>
<dbReference type="SUPFAM" id="SSF49785">
    <property type="entry name" value="Galactose-binding domain-like"/>
    <property type="match status" value="1"/>
</dbReference>
<evidence type="ECO:0000256" key="1">
    <source>
        <dbReference type="ARBA" id="ARBA00022801"/>
    </source>
</evidence>